<reference evidence="2" key="1">
    <citation type="submission" date="2022-02" db="EMBL/GenBank/DDBJ databases">
        <title>Paenibacillus sp. MBLB1832 Whole Genome Shotgun Sequencing.</title>
        <authorList>
            <person name="Hwang C.Y."/>
            <person name="Cho E.-S."/>
            <person name="Seo M.-J."/>
        </authorList>
    </citation>
    <scope>NUCLEOTIDE SEQUENCE</scope>
    <source>
        <strain evidence="2">MBLB1832</strain>
    </source>
</reference>
<proteinExistence type="predicted"/>
<dbReference type="InterPro" id="IPR023210">
    <property type="entry name" value="NADP_OxRdtase_dom"/>
</dbReference>
<feature type="domain" description="NADP-dependent oxidoreductase" evidence="1">
    <location>
        <begin position="16"/>
        <end position="309"/>
    </location>
</feature>
<dbReference type="Gene3D" id="3.20.20.100">
    <property type="entry name" value="NADP-dependent oxidoreductase domain"/>
    <property type="match status" value="1"/>
</dbReference>
<dbReference type="RefSeq" id="WP_314796862.1">
    <property type="nucleotide sequence ID" value="NZ_CP130319.1"/>
</dbReference>
<keyword evidence="2" id="KW-0560">Oxidoreductase</keyword>
<dbReference type="KEGG" id="proo:MJB10_17875"/>
<dbReference type="PANTHER" id="PTHR42686">
    <property type="entry name" value="GH17980P-RELATED"/>
    <property type="match status" value="1"/>
</dbReference>
<protein>
    <submittedName>
        <fullName evidence="2">Aldo/keto reductase</fullName>
        <ecNumber evidence="2">1.1.1.-</ecNumber>
    </submittedName>
</protein>
<dbReference type="InterPro" id="IPR020471">
    <property type="entry name" value="AKR"/>
</dbReference>
<dbReference type="GO" id="GO:0016491">
    <property type="term" value="F:oxidoreductase activity"/>
    <property type="evidence" value="ECO:0007669"/>
    <property type="project" value="UniProtKB-KW"/>
</dbReference>
<keyword evidence="3" id="KW-1185">Reference proteome</keyword>
<evidence type="ECO:0000313" key="3">
    <source>
        <dbReference type="Proteomes" id="UP001304650"/>
    </source>
</evidence>
<dbReference type="EMBL" id="CP130319">
    <property type="protein sequence ID" value="WNR42977.1"/>
    <property type="molecule type" value="Genomic_DNA"/>
</dbReference>
<sequence>MLPSNSFGKSNISISRLGYGAMGLSGSFGSMEESEFIQSIHRSLELGVNFIDTARAYGPSEETIGKALKTWDGPQPFIATKVKPCGKGGWGSPIPVIEAYPPGSIQASVDASLQALGVEALDLIQMHQYWSAWDDEPYWLEEMVKLKEAGKVKYIGISIPDHRHDMALSLVKSGKIDSVQSILNIFDPIALDNLVPLCEKHGVAFIARCVLDEGGLTGLLSSDTTFTERDFRNGYFDAGPRSEYIARVERLRSFIPQYASSLAALAIKYALHAPGVTTSIISMHIKEYAEQNAAALQEDPLPDEVVDELYKRHRWIRNFYERKYWK</sequence>
<dbReference type="Pfam" id="PF00248">
    <property type="entry name" value="Aldo_ket_red"/>
    <property type="match status" value="1"/>
</dbReference>
<dbReference type="EC" id="1.1.1.-" evidence="2"/>
<dbReference type="AlphaFoldDB" id="A0AA96LJE9"/>
<dbReference type="GO" id="GO:0005829">
    <property type="term" value="C:cytosol"/>
    <property type="evidence" value="ECO:0007669"/>
    <property type="project" value="TreeGrafter"/>
</dbReference>
<dbReference type="PANTHER" id="PTHR42686:SF1">
    <property type="entry name" value="GH17980P-RELATED"/>
    <property type="match status" value="1"/>
</dbReference>
<dbReference type="Proteomes" id="UP001304650">
    <property type="component" value="Chromosome"/>
</dbReference>
<name>A0AA96LJE9_9BACL</name>
<organism evidence="2 3">
    <name type="scientific">Paenibacillus roseopurpureus</name>
    <dbReference type="NCBI Taxonomy" id="2918901"/>
    <lineage>
        <taxon>Bacteria</taxon>
        <taxon>Bacillati</taxon>
        <taxon>Bacillota</taxon>
        <taxon>Bacilli</taxon>
        <taxon>Bacillales</taxon>
        <taxon>Paenibacillaceae</taxon>
        <taxon>Paenibacillus</taxon>
    </lineage>
</organism>
<evidence type="ECO:0000259" key="1">
    <source>
        <dbReference type="Pfam" id="PF00248"/>
    </source>
</evidence>
<dbReference type="CDD" id="cd19086">
    <property type="entry name" value="AKR_AKR11C1"/>
    <property type="match status" value="1"/>
</dbReference>
<dbReference type="SUPFAM" id="SSF51430">
    <property type="entry name" value="NAD(P)-linked oxidoreductase"/>
    <property type="match status" value="1"/>
</dbReference>
<dbReference type="InterPro" id="IPR036812">
    <property type="entry name" value="NAD(P)_OxRdtase_dom_sf"/>
</dbReference>
<accession>A0AA96LJE9</accession>
<evidence type="ECO:0000313" key="2">
    <source>
        <dbReference type="EMBL" id="WNR42977.1"/>
    </source>
</evidence>
<gene>
    <name evidence="2" type="ORF">MJB10_17875</name>
</gene>